<dbReference type="SUPFAM" id="SSF52922">
    <property type="entry name" value="TK C-terminal domain-like"/>
    <property type="match status" value="1"/>
</dbReference>
<feature type="domain" description="Transketolase-like pyrimidine-binding" evidence="13">
    <location>
        <begin position="359"/>
        <end position="563"/>
    </location>
</feature>
<accession>A0AAW8CQ12</accession>
<dbReference type="Pfam" id="PF22613">
    <property type="entry name" value="Transketolase_C_1"/>
    <property type="match status" value="1"/>
</dbReference>
<evidence type="ECO:0000313" key="15">
    <source>
        <dbReference type="Proteomes" id="UP001242045"/>
    </source>
</evidence>
<dbReference type="InterPro" id="IPR005474">
    <property type="entry name" value="Transketolase_N"/>
</dbReference>
<evidence type="ECO:0000256" key="10">
    <source>
        <dbReference type="ARBA" id="ARBA00022842"/>
    </source>
</evidence>
<dbReference type="InterPro" id="IPR049557">
    <property type="entry name" value="Transketolase_CS"/>
</dbReference>
<evidence type="ECO:0000259" key="13">
    <source>
        <dbReference type="SMART" id="SM00861"/>
    </source>
</evidence>
<sequence length="704" mass="75488">MANHALMANAIRALAMDAVQQANSGHPGAPMGMADMAVALWGDHLRYNPANPHWFDRDRFVLSNGHASMLLYSVLHLTGYDLPIGEIKNFRKLHSKTAGHPEVDVTPGVETTTGPLGQGITNAVGFALAEKLLAAEFNRQDGKVNHDIVDHHTYAFLGDGCMMEGISHEACALAGAWHLNKLIALYDDNGISIDGQVKPWFIDNTEERFKAYGWNVIGPIDGNDAKDVSKAIAKAKKEESKPTLIICKTTIGKGSPNRAGTAKAHGEALGAEEITLTREAIGWPYPAFEIPAEVYADWDHKDAGAKTEAAWNEKFAAYAVAFPDLAGEFTRRMKGELPKNFHQVAFDTVVAAHTKGETVASRKASQLALEAFTAALPEMLGGSADLTGSNLTNTKSTAALRFDAKTGAVVMNVPAVEAKQGAEDEAKPEAPAEVPHGTIGRHINYGVREFGMAAIMNGVALHGGYIPYGGTFLTFSDYSRNAIRMAALMKRRVIHVFTHDSIGLGEDGPTHQSIEHAASLRLIPNLDVWRPGDTAETAVAWAVALQNQSRPTALLLSRQNIAYAPKSELGDISRGAYVLSEPETVGLKSKKTAAVIIATGSEVPLALAAQKLLAAKKIAVRVVSMPSTTTFDRQDLAYKKAVLPKKIPRIAVEMGCTGGWWKYGCAAVVGIDTYGESAPAPELFKHFGFTAENVAATVEAALRD</sequence>
<dbReference type="CDD" id="cd07033">
    <property type="entry name" value="TPP_PYR_DXS_TK_like"/>
    <property type="match status" value="1"/>
</dbReference>
<dbReference type="FunFam" id="3.40.50.970:FF:000003">
    <property type="entry name" value="Transketolase"/>
    <property type="match status" value="1"/>
</dbReference>
<dbReference type="AlphaFoldDB" id="A0AAW8CQ12"/>
<dbReference type="Gene3D" id="3.40.50.970">
    <property type="match status" value="2"/>
</dbReference>
<evidence type="ECO:0000256" key="6">
    <source>
        <dbReference type="ARBA" id="ARBA00011738"/>
    </source>
</evidence>
<dbReference type="RefSeq" id="WP_307685047.1">
    <property type="nucleotide sequence ID" value="NZ_JAUSRD010000005.1"/>
</dbReference>
<organism evidence="14 15">
    <name type="scientific">Variovorax boronicumulans</name>
    <dbReference type="NCBI Taxonomy" id="436515"/>
    <lineage>
        <taxon>Bacteria</taxon>
        <taxon>Pseudomonadati</taxon>
        <taxon>Pseudomonadota</taxon>
        <taxon>Betaproteobacteria</taxon>
        <taxon>Burkholderiales</taxon>
        <taxon>Comamonadaceae</taxon>
        <taxon>Variovorax</taxon>
    </lineage>
</organism>
<evidence type="ECO:0000256" key="11">
    <source>
        <dbReference type="ARBA" id="ARBA00023052"/>
    </source>
</evidence>
<dbReference type="Pfam" id="PF00456">
    <property type="entry name" value="Transketolase_N"/>
    <property type="match status" value="1"/>
</dbReference>
<dbReference type="InterPro" id="IPR009014">
    <property type="entry name" value="Transketo_C/PFOR_II"/>
</dbReference>
<dbReference type="Pfam" id="PF02779">
    <property type="entry name" value="Transket_pyr"/>
    <property type="match status" value="1"/>
</dbReference>
<evidence type="ECO:0000256" key="2">
    <source>
        <dbReference type="ARBA" id="ARBA00001941"/>
    </source>
</evidence>
<dbReference type="Gene3D" id="3.40.50.920">
    <property type="match status" value="1"/>
</dbReference>
<keyword evidence="10" id="KW-0460">Magnesium</keyword>
<keyword evidence="11" id="KW-0786">Thiamine pyrophosphate</keyword>
<comment type="subunit">
    <text evidence="6">Homodimer.</text>
</comment>
<dbReference type="EMBL" id="JAUSRD010000005">
    <property type="protein sequence ID" value="MDP9893563.1"/>
    <property type="molecule type" value="Genomic_DNA"/>
</dbReference>
<dbReference type="SMART" id="SM00861">
    <property type="entry name" value="Transket_pyr"/>
    <property type="match status" value="1"/>
</dbReference>
<comment type="similarity">
    <text evidence="5">Belongs to the transketolase family.</text>
</comment>
<dbReference type="GO" id="GO:0004802">
    <property type="term" value="F:transketolase activity"/>
    <property type="evidence" value="ECO:0007669"/>
    <property type="project" value="UniProtKB-EC"/>
</dbReference>
<comment type="cofactor">
    <cofactor evidence="2">
        <name>Co(2+)</name>
        <dbReference type="ChEBI" id="CHEBI:48828"/>
    </cofactor>
</comment>
<comment type="caution">
    <text evidence="14">The sequence shown here is derived from an EMBL/GenBank/DDBJ whole genome shotgun (WGS) entry which is preliminary data.</text>
</comment>
<dbReference type="SUPFAM" id="SSF52518">
    <property type="entry name" value="Thiamin diphosphate-binding fold (THDP-binding)"/>
    <property type="match status" value="2"/>
</dbReference>
<evidence type="ECO:0000313" key="14">
    <source>
        <dbReference type="EMBL" id="MDP9893563.1"/>
    </source>
</evidence>
<protein>
    <recommendedName>
        <fullName evidence="7">transketolase</fullName>
        <ecNumber evidence="7">2.2.1.1</ecNumber>
    </recommendedName>
</protein>
<dbReference type="GO" id="GO:0046872">
    <property type="term" value="F:metal ion binding"/>
    <property type="evidence" value="ECO:0007669"/>
    <property type="project" value="UniProtKB-KW"/>
</dbReference>
<evidence type="ECO:0000256" key="8">
    <source>
        <dbReference type="ARBA" id="ARBA00022679"/>
    </source>
</evidence>
<dbReference type="InterPro" id="IPR029061">
    <property type="entry name" value="THDP-binding"/>
</dbReference>
<reference evidence="14" key="1">
    <citation type="submission" date="2023-07" db="EMBL/GenBank/DDBJ databases">
        <title>Sorghum-associated microbial communities from plants grown in Nebraska, USA.</title>
        <authorList>
            <person name="Schachtman D."/>
        </authorList>
    </citation>
    <scope>NUCLEOTIDE SEQUENCE</scope>
    <source>
        <strain evidence="14">DS3754</strain>
    </source>
</reference>
<keyword evidence="9" id="KW-0479">Metal-binding</keyword>
<keyword evidence="8 14" id="KW-0808">Transferase</keyword>
<dbReference type="InterPro" id="IPR033247">
    <property type="entry name" value="Transketolase_fam"/>
</dbReference>
<proteinExistence type="inferred from homology"/>
<dbReference type="FunFam" id="3.40.50.920:FF:000003">
    <property type="entry name" value="Transketolase"/>
    <property type="match status" value="1"/>
</dbReference>
<gene>
    <name evidence="14" type="ORF">J2W31_002678</name>
</gene>
<comment type="cofactor">
    <cofactor evidence="4">
        <name>thiamine diphosphate</name>
        <dbReference type="ChEBI" id="CHEBI:58937"/>
    </cofactor>
</comment>
<dbReference type="GO" id="GO:0009052">
    <property type="term" value="P:pentose-phosphate shunt, non-oxidative branch"/>
    <property type="evidence" value="ECO:0007669"/>
    <property type="project" value="UniProtKB-ARBA"/>
</dbReference>
<name>A0AAW8CQ12_9BURK</name>
<dbReference type="CDD" id="cd02012">
    <property type="entry name" value="TPP_TK"/>
    <property type="match status" value="1"/>
</dbReference>
<dbReference type="InterPro" id="IPR005475">
    <property type="entry name" value="Transketolase-like_Pyr-bd"/>
</dbReference>
<evidence type="ECO:0000256" key="1">
    <source>
        <dbReference type="ARBA" id="ARBA00001913"/>
    </source>
</evidence>
<comment type="cofactor">
    <cofactor evidence="1">
        <name>Ca(2+)</name>
        <dbReference type="ChEBI" id="CHEBI:29108"/>
    </cofactor>
</comment>
<comment type="cofactor">
    <cofactor evidence="3">
        <name>Mg(2+)</name>
        <dbReference type="ChEBI" id="CHEBI:18420"/>
    </cofactor>
</comment>
<evidence type="ECO:0000256" key="5">
    <source>
        <dbReference type="ARBA" id="ARBA00007131"/>
    </source>
</evidence>
<dbReference type="PROSITE" id="PS00801">
    <property type="entry name" value="TRANSKETOLASE_1"/>
    <property type="match status" value="1"/>
</dbReference>
<dbReference type="PANTHER" id="PTHR43522">
    <property type="entry name" value="TRANSKETOLASE"/>
    <property type="match status" value="1"/>
</dbReference>
<dbReference type="InterPro" id="IPR055152">
    <property type="entry name" value="Transketolase-like_C_2"/>
</dbReference>
<dbReference type="Proteomes" id="UP001242045">
    <property type="component" value="Unassembled WGS sequence"/>
</dbReference>
<comment type="catalytic activity">
    <reaction evidence="12">
        <text>D-sedoheptulose 7-phosphate + D-glyceraldehyde 3-phosphate = aldehydo-D-ribose 5-phosphate + D-xylulose 5-phosphate</text>
        <dbReference type="Rhea" id="RHEA:10508"/>
        <dbReference type="ChEBI" id="CHEBI:57483"/>
        <dbReference type="ChEBI" id="CHEBI:57737"/>
        <dbReference type="ChEBI" id="CHEBI:58273"/>
        <dbReference type="ChEBI" id="CHEBI:59776"/>
        <dbReference type="EC" id="2.2.1.1"/>
    </reaction>
</comment>
<evidence type="ECO:0000256" key="9">
    <source>
        <dbReference type="ARBA" id="ARBA00022723"/>
    </source>
</evidence>
<dbReference type="EC" id="2.2.1.1" evidence="7"/>
<evidence type="ECO:0000256" key="3">
    <source>
        <dbReference type="ARBA" id="ARBA00001946"/>
    </source>
</evidence>
<dbReference type="PANTHER" id="PTHR43522:SF2">
    <property type="entry name" value="TRANSKETOLASE 1-RELATED"/>
    <property type="match status" value="1"/>
</dbReference>
<dbReference type="GO" id="GO:0005829">
    <property type="term" value="C:cytosol"/>
    <property type="evidence" value="ECO:0007669"/>
    <property type="project" value="TreeGrafter"/>
</dbReference>
<evidence type="ECO:0000256" key="12">
    <source>
        <dbReference type="ARBA" id="ARBA00049473"/>
    </source>
</evidence>
<dbReference type="FunFam" id="3.40.50.970:FF:000004">
    <property type="entry name" value="Transketolase"/>
    <property type="match status" value="1"/>
</dbReference>
<evidence type="ECO:0000256" key="7">
    <source>
        <dbReference type="ARBA" id="ARBA00013152"/>
    </source>
</evidence>
<evidence type="ECO:0000256" key="4">
    <source>
        <dbReference type="ARBA" id="ARBA00001964"/>
    </source>
</evidence>